<dbReference type="SUPFAM" id="SSF52949">
    <property type="entry name" value="Macro domain-like"/>
    <property type="match status" value="1"/>
</dbReference>
<dbReference type="CDD" id="cd02901">
    <property type="entry name" value="Macro_Poa1p-like"/>
    <property type="match status" value="1"/>
</dbReference>
<proteinExistence type="predicted"/>
<feature type="domain" description="Macro" evidence="2">
    <location>
        <begin position="1"/>
        <end position="155"/>
    </location>
</feature>
<gene>
    <name evidence="3" type="ORF">CBP12_01170</name>
</gene>
<dbReference type="Gene3D" id="3.40.220.10">
    <property type="entry name" value="Leucine Aminopeptidase, subunit E, domain 1"/>
    <property type="match status" value="1"/>
</dbReference>
<dbReference type="GO" id="GO:0140291">
    <property type="term" value="P:peptidyl-glutamate ADP-deribosylation"/>
    <property type="evidence" value="ECO:0007669"/>
    <property type="project" value="TreeGrafter"/>
</dbReference>
<reference evidence="4" key="1">
    <citation type="submission" date="2017-05" db="EMBL/GenBank/DDBJ databases">
        <authorList>
            <person name="Sung H."/>
        </authorList>
    </citation>
    <scope>NUCLEOTIDE SEQUENCE [LARGE SCALE GENOMIC DNA]</scope>
    <source>
        <strain evidence="4">AMac2203</strain>
    </source>
</reference>
<dbReference type="EMBL" id="CP021376">
    <property type="protein sequence ID" value="ART78928.1"/>
    <property type="molecule type" value="Genomic_DNA"/>
</dbReference>
<dbReference type="PANTHER" id="PTHR12521">
    <property type="entry name" value="PROTEIN C6ORF130"/>
    <property type="match status" value="1"/>
</dbReference>
<dbReference type="KEGG" id="ocm:CBP12_01170"/>
<name>A0A1Y0CUM5_9GAMM</name>
<dbReference type="Proteomes" id="UP000243793">
    <property type="component" value="Chromosome"/>
</dbReference>
<evidence type="ECO:0000259" key="2">
    <source>
        <dbReference type="PROSITE" id="PS51154"/>
    </source>
</evidence>
<protein>
    <submittedName>
        <fullName evidence="3">Appr-1-p processing protein</fullName>
    </submittedName>
</protein>
<dbReference type="PROSITE" id="PS51154">
    <property type="entry name" value="MACRO"/>
    <property type="match status" value="1"/>
</dbReference>
<evidence type="ECO:0000256" key="1">
    <source>
        <dbReference type="ARBA" id="ARBA00035885"/>
    </source>
</evidence>
<accession>A0A1Y0CUM5</accession>
<dbReference type="RefSeq" id="WP_086962166.1">
    <property type="nucleotide sequence ID" value="NZ_CP021376.1"/>
</dbReference>
<dbReference type="PANTHER" id="PTHR12521:SF0">
    <property type="entry name" value="ADP-RIBOSE GLYCOHYDROLASE OARD1"/>
    <property type="match status" value="1"/>
</dbReference>
<comment type="catalytic activity">
    <reaction evidence="1">
        <text>an N-(ADP-alpha-D-ribosyl)-thymidine in DNA + H2O = a thymidine in DNA + ADP-D-ribose</text>
        <dbReference type="Rhea" id="RHEA:71655"/>
        <dbReference type="Rhea" id="RHEA-COMP:13556"/>
        <dbReference type="Rhea" id="RHEA-COMP:18051"/>
        <dbReference type="ChEBI" id="CHEBI:15377"/>
        <dbReference type="ChEBI" id="CHEBI:57967"/>
        <dbReference type="ChEBI" id="CHEBI:137386"/>
        <dbReference type="ChEBI" id="CHEBI:191199"/>
    </reaction>
    <physiologicalReaction direction="left-to-right" evidence="1">
        <dbReference type="Rhea" id="RHEA:71656"/>
    </physiologicalReaction>
</comment>
<organism evidence="3 4">
    <name type="scientific">Oceanisphaera avium</name>
    <dbReference type="NCBI Taxonomy" id="1903694"/>
    <lineage>
        <taxon>Bacteria</taxon>
        <taxon>Pseudomonadati</taxon>
        <taxon>Pseudomonadota</taxon>
        <taxon>Gammaproteobacteria</taxon>
        <taxon>Aeromonadales</taxon>
        <taxon>Aeromonadaceae</taxon>
        <taxon>Oceanisphaera</taxon>
    </lineage>
</organism>
<evidence type="ECO:0000313" key="4">
    <source>
        <dbReference type="Proteomes" id="UP000243793"/>
    </source>
</evidence>
<dbReference type="OrthoDB" id="9780211at2"/>
<keyword evidence="4" id="KW-1185">Reference proteome</keyword>
<dbReference type="InterPro" id="IPR002589">
    <property type="entry name" value="Macro_dom"/>
</dbReference>
<evidence type="ECO:0000313" key="3">
    <source>
        <dbReference type="EMBL" id="ART78928.1"/>
    </source>
</evidence>
<dbReference type="SMART" id="SM00506">
    <property type="entry name" value="A1pp"/>
    <property type="match status" value="1"/>
</dbReference>
<dbReference type="Pfam" id="PF01661">
    <property type="entry name" value="Macro"/>
    <property type="match status" value="1"/>
</dbReference>
<sequence length="345" mass="38704">MIKYKKGDIFQSDADALINTVNCVGIMGRGLALQFKNAFPDNFKAYAAACKRDEVLPGKMFVFDSGQLTNPRYIINFPTKRHWRSNSRIEDIETGLQALVETIRHYNLSSIAIPPLGSGLGGLEWSEVKARIEVALCSLTDVDITIYEPIGAPSAEKMVHKREVPKMTAGRAALVELMRRYLGGLLDPFVTLLEVHKLMYFMQEAGEPLRLRYKQAPYGPYAENLRHVLNVIEGHFVSGYADGGDAPAKQLMLIEGATKQASDFLERSPETSARFDKVAELVEGFESPFGLELLATVHWVMKNHPVSSIDDVMNHTYAWNERKRQFTPRQISLAVKVLSNKGWIT</sequence>
<dbReference type="AlphaFoldDB" id="A0A1Y0CUM5"/>
<dbReference type="InterPro" id="IPR043472">
    <property type="entry name" value="Macro_dom-like"/>
</dbReference>
<dbReference type="InterPro" id="IPR050892">
    <property type="entry name" value="ADP-ribose_metab_enzymes"/>
</dbReference>